<feature type="non-terminal residue" evidence="1">
    <location>
        <position position="1"/>
    </location>
</feature>
<dbReference type="EMBL" id="BARS01007366">
    <property type="protein sequence ID" value="GAF82134.1"/>
    <property type="molecule type" value="Genomic_DNA"/>
</dbReference>
<evidence type="ECO:0000313" key="1">
    <source>
        <dbReference type="EMBL" id="GAF82134.1"/>
    </source>
</evidence>
<proteinExistence type="predicted"/>
<gene>
    <name evidence="1" type="ORF">S01H1_14187</name>
</gene>
<sequence length="78" mass="9214">SFKQRFINSKEQIYLEFIPTSTKSDAAILETYFICKLKPKFNIAANYQDKSNYKIKNKPEFSYTILCNDVSFIEIDKE</sequence>
<dbReference type="AlphaFoldDB" id="X0SM67"/>
<organism evidence="1">
    <name type="scientific">marine sediment metagenome</name>
    <dbReference type="NCBI Taxonomy" id="412755"/>
    <lineage>
        <taxon>unclassified sequences</taxon>
        <taxon>metagenomes</taxon>
        <taxon>ecological metagenomes</taxon>
    </lineage>
</organism>
<accession>X0SM67</accession>
<comment type="caution">
    <text evidence="1">The sequence shown here is derived from an EMBL/GenBank/DDBJ whole genome shotgun (WGS) entry which is preliminary data.</text>
</comment>
<name>X0SM67_9ZZZZ</name>
<reference evidence="1" key="1">
    <citation type="journal article" date="2014" name="Front. Microbiol.">
        <title>High frequency of phylogenetically diverse reductive dehalogenase-homologous genes in deep subseafloor sedimentary metagenomes.</title>
        <authorList>
            <person name="Kawai M."/>
            <person name="Futagami T."/>
            <person name="Toyoda A."/>
            <person name="Takaki Y."/>
            <person name="Nishi S."/>
            <person name="Hori S."/>
            <person name="Arai W."/>
            <person name="Tsubouchi T."/>
            <person name="Morono Y."/>
            <person name="Uchiyama I."/>
            <person name="Ito T."/>
            <person name="Fujiyama A."/>
            <person name="Inagaki F."/>
            <person name="Takami H."/>
        </authorList>
    </citation>
    <scope>NUCLEOTIDE SEQUENCE</scope>
    <source>
        <strain evidence="1">Expedition CK06-06</strain>
    </source>
</reference>
<protein>
    <submittedName>
        <fullName evidence="1">Uncharacterized protein</fullName>
    </submittedName>
</protein>